<dbReference type="STRING" id="4155.A0A022QS13"/>
<feature type="compositionally biased region" description="Basic and acidic residues" evidence="4">
    <location>
        <begin position="540"/>
        <end position="552"/>
    </location>
</feature>
<keyword evidence="7" id="KW-1185">Reference proteome</keyword>
<feature type="region of interest" description="Disordered" evidence="4">
    <location>
        <begin position="321"/>
        <end position="510"/>
    </location>
</feature>
<dbReference type="GO" id="GO:0031492">
    <property type="term" value="F:nucleosomal DNA binding"/>
    <property type="evidence" value="ECO:0000318"/>
    <property type="project" value="GO_Central"/>
</dbReference>
<evidence type="ECO:0000256" key="1">
    <source>
        <dbReference type="ARBA" id="ARBA00004123"/>
    </source>
</evidence>
<dbReference type="PANTHER" id="PTHR11467:SF109">
    <property type="entry name" value="H15 DOMAIN-CONTAINING PROTEIN"/>
    <property type="match status" value="1"/>
</dbReference>
<evidence type="ECO:0000313" key="6">
    <source>
        <dbReference type="EMBL" id="EYU30063.1"/>
    </source>
</evidence>
<feature type="compositionally biased region" description="Basic and acidic residues" evidence="4">
    <location>
        <begin position="217"/>
        <end position="230"/>
    </location>
</feature>
<comment type="subcellular location">
    <subcellularLocation>
        <location evidence="1">Nucleus</location>
    </subcellularLocation>
</comment>
<feature type="compositionally biased region" description="Basic and acidic residues" evidence="4">
    <location>
        <begin position="396"/>
        <end position="421"/>
    </location>
</feature>
<dbReference type="PROSITE" id="PS51504">
    <property type="entry name" value="H15"/>
    <property type="match status" value="1"/>
</dbReference>
<dbReference type="eggNOG" id="ENOG502SAHP">
    <property type="taxonomic scope" value="Eukaryota"/>
</dbReference>
<dbReference type="PANTHER" id="PTHR11467">
    <property type="entry name" value="HISTONE H1"/>
    <property type="match status" value="1"/>
</dbReference>
<evidence type="ECO:0000256" key="2">
    <source>
        <dbReference type="ARBA" id="ARBA00023125"/>
    </source>
</evidence>
<sequence length="628" mass="72036">MECRTPQQNPHSETLLSNPTNHVEQNSQRKAMEKFHRVIFKLAETHPNAPPLAPAFRTLLVDRLNQFGSQYKTPDHPPYYAMIEKALRELSEKQGSSEDSISQFLEKEYENLPWAHSMLLKHHLQKLCESGEIAVTRHSRYMLAGEKNHGLNSRAKVKKKRWRTKWRWDWERKKQRQRKKQLIKKRNQQKSAKVERTKTNQESDEKVQEMTENVVQHSEDKQVKEDETKKLLSSVDGEDGVAASDEMKHSEEVSLQQQETGPIEIMKLVTQVEHQQETGPFEIMKPDTLAADEQEMGQFDIIKPDTLAALQQETGPIEIMKPDTRAAHQQETGPLEIMKPDTQIQQQQETGPSQIMKPDTQVAHQQETGPCQIMKPDTQAAQQQETGQSEIMEPAPHQEEIMKPDTRAAHQQETDPIENMKPEPQAVPTQLKQESEQSEHNKPNFSSPKKPPGFESIGVENLPHSGSRNMELASSAEEILSGSTRTRRQLRRWSMSSSEPKPVTMASLKPEKCCSLQTEPLIEPNAKIDSSKLNLTSNEPKLHLSNEDEPQRKKLRRSLRIRLVESEAVLLSSNSEEEEMEEQPKNRHLRRLTTRITAKNEMKSSETDTSATRSKSKCQRPKRGRPGR</sequence>
<dbReference type="AlphaFoldDB" id="A0A022QS13"/>
<reference evidence="6 7" key="1">
    <citation type="journal article" date="2013" name="Proc. Natl. Acad. Sci. U.S.A.">
        <title>Fine-scale variation in meiotic recombination in Mimulus inferred from population shotgun sequencing.</title>
        <authorList>
            <person name="Hellsten U."/>
            <person name="Wright K.M."/>
            <person name="Jenkins J."/>
            <person name="Shu S."/>
            <person name="Yuan Y."/>
            <person name="Wessler S.R."/>
            <person name="Schmutz J."/>
            <person name="Willis J.H."/>
            <person name="Rokhsar D.S."/>
        </authorList>
    </citation>
    <scope>NUCLEOTIDE SEQUENCE [LARGE SCALE GENOMIC DNA]</scope>
    <source>
        <strain evidence="7">cv. DUN x IM62</strain>
    </source>
</reference>
<feature type="region of interest" description="Disordered" evidence="4">
    <location>
        <begin position="172"/>
        <end position="258"/>
    </location>
</feature>
<gene>
    <name evidence="6" type="ORF">MIMGU_mgv1a002891mg</name>
</gene>
<dbReference type="GO" id="GO:0005634">
    <property type="term" value="C:nucleus"/>
    <property type="evidence" value="ECO:0000318"/>
    <property type="project" value="GO_Central"/>
</dbReference>
<dbReference type="GO" id="GO:0030261">
    <property type="term" value="P:chromosome condensation"/>
    <property type="evidence" value="ECO:0000318"/>
    <property type="project" value="GO_Central"/>
</dbReference>
<dbReference type="SMART" id="SM00526">
    <property type="entry name" value="H15"/>
    <property type="match status" value="1"/>
</dbReference>
<evidence type="ECO:0000313" key="7">
    <source>
        <dbReference type="Proteomes" id="UP000030748"/>
    </source>
</evidence>
<feature type="compositionally biased region" description="Basic residues" evidence="4">
    <location>
        <begin position="173"/>
        <end position="188"/>
    </location>
</feature>
<dbReference type="Proteomes" id="UP000030748">
    <property type="component" value="Unassembled WGS sequence"/>
</dbReference>
<dbReference type="Gene3D" id="1.10.10.10">
    <property type="entry name" value="Winged helix-like DNA-binding domain superfamily/Winged helix DNA-binding domain"/>
    <property type="match status" value="1"/>
</dbReference>
<feature type="compositionally biased region" description="Basic residues" evidence="4">
    <location>
        <begin position="614"/>
        <end position="628"/>
    </location>
</feature>
<proteinExistence type="predicted"/>
<keyword evidence="3" id="KW-0539">Nucleus</keyword>
<dbReference type="GO" id="GO:0006334">
    <property type="term" value="P:nucleosome assembly"/>
    <property type="evidence" value="ECO:0007669"/>
    <property type="project" value="InterPro"/>
</dbReference>
<dbReference type="GO" id="GO:0005730">
    <property type="term" value="C:nucleolus"/>
    <property type="evidence" value="ECO:0000318"/>
    <property type="project" value="GO_Central"/>
</dbReference>
<keyword evidence="2" id="KW-0238">DNA-binding</keyword>
<evidence type="ECO:0000259" key="5">
    <source>
        <dbReference type="PROSITE" id="PS51504"/>
    </source>
</evidence>
<accession>A0A022QS13</accession>
<dbReference type="InterPro" id="IPR036388">
    <property type="entry name" value="WH-like_DNA-bd_sf"/>
</dbReference>
<feature type="compositionally biased region" description="Basic and acidic residues" evidence="4">
    <location>
        <begin position="192"/>
        <end position="209"/>
    </location>
</feature>
<feature type="compositionally biased region" description="Polar residues" evidence="4">
    <location>
        <begin position="342"/>
        <end position="353"/>
    </location>
</feature>
<feature type="region of interest" description="Disordered" evidence="4">
    <location>
        <begin position="1"/>
        <end position="29"/>
    </location>
</feature>
<dbReference type="Pfam" id="PF00538">
    <property type="entry name" value="Linker_histone"/>
    <property type="match status" value="1"/>
</dbReference>
<dbReference type="GO" id="GO:0045910">
    <property type="term" value="P:negative regulation of DNA recombination"/>
    <property type="evidence" value="ECO:0000318"/>
    <property type="project" value="GO_Central"/>
</dbReference>
<feature type="domain" description="H15" evidence="5">
    <location>
        <begin position="75"/>
        <end position="159"/>
    </location>
</feature>
<dbReference type="InterPro" id="IPR036390">
    <property type="entry name" value="WH_DNA-bd_sf"/>
</dbReference>
<name>A0A022QS13_ERYGU</name>
<dbReference type="InterPro" id="IPR005818">
    <property type="entry name" value="Histone_H1/H5_H15"/>
</dbReference>
<feature type="compositionally biased region" description="Basic and acidic residues" evidence="4">
    <location>
        <begin position="433"/>
        <end position="442"/>
    </location>
</feature>
<dbReference type="GO" id="GO:0000786">
    <property type="term" value="C:nucleosome"/>
    <property type="evidence" value="ECO:0007669"/>
    <property type="project" value="InterPro"/>
</dbReference>
<dbReference type="SUPFAM" id="SSF46785">
    <property type="entry name" value="Winged helix' DNA-binding domain"/>
    <property type="match status" value="1"/>
</dbReference>
<feature type="region of interest" description="Disordered" evidence="4">
    <location>
        <begin position="522"/>
        <end position="554"/>
    </location>
</feature>
<feature type="region of interest" description="Disordered" evidence="4">
    <location>
        <begin position="568"/>
        <end position="628"/>
    </location>
</feature>
<organism evidence="6 7">
    <name type="scientific">Erythranthe guttata</name>
    <name type="common">Yellow monkey flower</name>
    <name type="synonym">Mimulus guttatus</name>
    <dbReference type="NCBI Taxonomy" id="4155"/>
    <lineage>
        <taxon>Eukaryota</taxon>
        <taxon>Viridiplantae</taxon>
        <taxon>Streptophyta</taxon>
        <taxon>Embryophyta</taxon>
        <taxon>Tracheophyta</taxon>
        <taxon>Spermatophyta</taxon>
        <taxon>Magnoliopsida</taxon>
        <taxon>eudicotyledons</taxon>
        <taxon>Gunneridae</taxon>
        <taxon>Pentapetalae</taxon>
        <taxon>asterids</taxon>
        <taxon>lamiids</taxon>
        <taxon>Lamiales</taxon>
        <taxon>Phrymaceae</taxon>
        <taxon>Erythranthe</taxon>
    </lineage>
</organism>
<dbReference type="GO" id="GO:0003690">
    <property type="term" value="F:double-stranded DNA binding"/>
    <property type="evidence" value="ECO:0000318"/>
    <property type="project" value="GO_Central"/>
</dbReference>
<dbReference type="EMBL" id="KI631110">
    <property type="protein sequence ID" value="EYU30063.1"/>
    <property type="molecule type" value="Genomic_DNA"/>
</dbReference>
<protein>
    <recommendedName>
        <fullName evidence="5">H15 domain-containing protein</fullName>
    </recommendedName>
</protein>
<feature type="compositionally biased region" description="Polar residues" evidence="4">
    <location>
        <begin position="379"/>
        <end position="389"/>
    </location>
</feature>
<evidence type="ECO:0000256" key="4">
    <source>
        <dbReference type="SAM" id="MobiDB-lite"/>
    </source>
</evidence>
<evidence type="ECO:0000256" key="3">
    <source>
        <dbReference type="ARBA" id="ARBA00023242"/>
    </source>
</evidence>